<reference evidence="7" key="2">
    <citation type="submission" date="2021-04" db="EMBL/GenBank/DDBJ databases">
        <authorList>
            <person name="Gilroy R."/>
        </authorList>
    </citation>
    <scope>NUCLEOTIDE SEQUENCE</scope>
    <source>
        <strain evidence="7">CHK187-11901</strain>
    </source>
</reference>
<dbReference type="InterPro" id="IPR052764">
    <property type="entry name" value="GH20_Enzymes"/>
</dbReference>
<dbReference type="AlphaFoldDB" id="A0A9D2NST0"/>
<proteinExistence type="inferred from homology"/>
<evidence type="ECO:0000256" key="1">
    <source>
        <dbReference type="ARBA" id="ARBA00006285"/>
    </source>
</evidence>
<dbReference type="Gene3D" id="2.60.120.260">
    <property type="entry name" value="Galactose-binding domain-like"/>
    <property type="match status" value="2"/>
</dbReference>
<sequence length="747" mass="82922">MLKKTMKLLLAGGMALSMLPVQAQPLFAVEAPVNLALNKVATSSENETDYYTAAKAVDGIVNRDVSDKKQQSRWATNTHSDGKAMWLKVDLGEAQTFQSFVLAWERTNITGYEIQVSDSGADDSWETVYTKAGDEGISGINENIHLEEAVTARYVRLYIDGYNGGDNNWRSVSVYDFQIYENEIPSTVLPDENYSLEGTATASDYEPTTGDTQRAEMAIDGNKLTRWATNSSSAIAERTLTVTLPASQWVQYFRIIWERLNIESYHIDVAADDSDNFTTVYSTDTPITKTNELITLEKGVWAKQIRLVVDGYNGGDINWPNVSVAEFESYAMEPAQISEGASAEEVASMLDAPVINEDGTALTMPEVPENFTVEFLADYEQVIDRDGNIYKPLTGKTIKGVYKVTKADGTHAESDEFTLEVSGQYADEGENAKPIVIPELAEWHGASGTFAPTEASRIVIDANASDIATAAAEALQADYADESGMTMEIVKDGTPQAGDFYFVADAESMLDEEGYLMEIGDHVTVKAEQATGAYWSTRSILQILKQNDGTMPKGITRDYPKFEVRGFMLDVARKPASMETLQSVVKEMAYYKMNDFAVHLNDNLIFYEDYENAEEARELAYTGFRLESDIKEGGNGGLNKADLTNKDMYYTKAEFRDFILDSRAMGVNIVPEFDTPGHSGAFTKVRPDLMLDHVVTGNANRAGEQFNLALEKYDESLAFVEALWDEYLTDDMFDESMTVHIGTDEYY</sequence>
<dbReference type="Pfam" id="PF02838">
    <property type="entry name" value="Glyco_hydro_20b"/>
    <property type="match status" value="1"/>
</dbReference>
<dbReference type="Pfam" id="PF00728">
    <property type="entry name" value="Glyco_hydro_20"/>
    <property type="match status" value="1"/>
</dbReference>
<organism evidence="7 8">
    <name type="scientific">Candidatus Merdibacter merdavium</name>
    <dbReference type="NCBI Taxonomy" id="2838692"/>
    <lineage>
        <taxon>Bacteria</taxon>
        <taxon>Bacillati</taxon>
        <taxon>Bacillota</taxon>
        <taxon>Erysipelotrichia</taxon>
        <taxon>Erysipelotrichales</taxon>
        <taxon>Erysipelotrichaceae</taxon>
        <taxon>Merdibacter</taxon>
    </lineage>
</organism>
<dbReference type="InterPro" id="IPR017853">
    <property type="entry name" value="GH"/>
</dbReference>
<feature type="domain" description="F5/8 type C" evidence="6">
    <location>
        <begin position="184"/>
        <end position="332"/>
    </location>
</feature>
<feature type="chain" id="PRO_5039402628" evidence="5">
    <location>
        <begin position="24"/>
        <end position="747"/>
    </location>
</feature>
<protein>
    <submittedName>
        <fullName evidence="7">Discoidin domain-containing protein</fullName>
    </submittedName>
</protein>
<dbReference type="PROSITE" id="PS50022">
    <property type="entry name" value="FA58C_3"/>
    <property type="match status" value="2"/>
</dbReference>
<dbReference type="GO" id="GO:0005975">
    <property type="term" value="P:carbohydrate metabolic process"/>
    <property type="evidence" value="ECO:0007669"/>
    <property type="project" value="InterPro"/>
</dbReference>
<dbReference type="SUPFAM" id="SSF55545">
    <property type="entry name" value="beta-N-acetylhexosaminidase-like domain"/>
    <property type="match status" value="1"/>
</dbReference>
<dbReference type="InterPro" id="IPR000421">
    <property type="entry name" value="FA58C"/>
</dbReference>
<dbReference type="InterPro" id="IPR025705">
    <property type="entry name" value="Beta_hexosaminidase_sua/sub"/>
</dbReference>
<evidence type="ECO:0000256" key="4">
    <source>
        <dbReference type="PIRSR" id="PIRSR625705-1"/>
    </source>
</evidence>
<dbReference type="InterPro" id="IPR015882">
    <property type="entry name" value="HEX_bac_N"/>
</dbReference>
<dbReference type="Pfam" id="PF22633">
    <property type="entry name" value="F5_F8_type_C_2"/>
    <property type="match status" value="1"/>
</dbReference>
<dbReference type="Proteomes" id="UP000823896">
    <property type="component" value="Unassembled WGS sequence"/>
</dbReference>
<evidence type="ECO:0000313" key="7">
    <source>
        <dbReference type="EMBL" id="HJC36078.1"/>
    </source>
</evidence>
<feature type="domain" description="F5/8 type C" evidence="6">
    <location>
        <begin position="28"/>
        <end position="182"/>
    </location>
</feature>
<dbReference type="Pfam" id="PF00754">
    <property type="entry name" value="F5_F8_type_C"/>
    <property type="match status" value="1"/>
</dbReference>
<comment type="caution">
    <text evidence="7">The sequence shown here is derived from an EMBL/GenBank/DDBJ whole genome shotgun (WGS) entry which is preliminary data.</text>
</comment>
<dbReference type="InterPro" id="IPR008979">
    <property type="entry name" value="Galactose-bd-like_sf"/>
</dbReference>
<feature type="non-terminal residue" evidence="7">
    <location>
        <position position="747"/>
    </location>
</feature>
<evidence type="ECO:0000256" key="5">
    <source>
        <dbReference type="SAM" id="SignalP"/>
    </source>
</evidence>
<dbReference type="PANTHER" id="PTHR43678">
    <property type="entry name" value="PUTATIVE (AFU_ORTHOLOGUE AFUA_2G00640)-RELATED"/>
    <property type="match status" value="1"/>
</dbReference>
<dbReference type="Gene3D" id="3.30.379.10">
    <property type="entry name" value="Chitobiase/beta-hexosaminidase domain 2-like"/>
    <property type="match status" value="1"/>
</dbReference>
<keyword evidence="2" id="KW-0378">Hydrolase</keyword>
<accession>A0A9D2NST0</accession>
<dbReference type="EMBL" id="DWWM01000017">
    <property type="protein sequence ID" value="HJC36078.1"/>
    <property type="molecule type" value="Genomic_DNA"/>
</dbReference>
<reference evidence="7" key="1">
    <citation type="journal article" date="2021" name="PeerJ">
        <title>Extensive microbial diversity within the chicken gut microbiome revealed by metagenomics and culture.</title>
        <authorList>
            <person name="Gilroy R."/>
            <person name="Ravi A."/>
            <person name="Getino M."/>
            <person name="Pursley I."/>
            <person name="Horton D.L."/>
            <person name="Alikhan N.F."/>
            <person name="Baker D."/>
            <person name="Gharbi K."/>
            <person name="Hall N."/>
            <person name="Watson M."/>
            <person name="Adriaenssens E.M."/>
            <person name="Foster-Nyarko E."/>
            <person name="Jarju S."/>
            <person name="Secka A."/>
            <person name="Antonio M."/>
            <person name="Oren A."/>
            <person name="Chaudhuri R.R."/>
            <person name="La Ragione R."/>
            <person name="Hildebrand F."/>
            <person name="Pallen M.J."/>
        </authorList>
    </citation>
    <scope>NUCLEOTIDE SEQUENCE</scope>
    <source>
        <strain evidence="7">CHK187-11901</strain>
    </source>
</reference>
<keyword evidence="3" id="KW-0326">Glycosidase</keyword>
<evidence type="ECO:0000256" key="2">
    <source>
        <dbReference type="ARBA" id="ARBA00022801"/>
    </source>
</evidence>
<dbReference type="SUPFAM" id="SSF51445">
    <property type="entry name" value="(Trans)glycosidases"/>
    <property type="match status" value="1"/>
</dbReference>
<dbReference type="GO" id="GO:0004563">
    <property type="term" value="F:beta-N-acetylhexosaminidase activity"/>
    <property type="evidence" value="ECO:0007669"/>
    <property type="project" value="InterPro"/>
</dbReference>
<name>A0A9D2NST0_9FIRM</name>
<evidence type="ECO:0000259" key="6">
    <source>
        <dbReference type="PROSITE" id="PS50022"/>
    </source>
</evidence>
<feature type="active site" description="Proton donor" evidence="4">
    <location>
        <position position="745"/>
    </location>
</feature>
<dbReference type="PRINTS" id="PR00738">
    <property type="entry name" value="GLHYDRLASE20"/>
</dbReference>
<gene>
    <name evidence="7" type="ORF">H9702_02980</name>
</gene>
<dbReference type="PANTHER" id="PTHR43678:SF1">
    <property type="entry name" value="BETA-N-ACETYLHEXOSAMINIDASE"/>
    <property type="match status" value="1"/>
</dbReference>
<dbReference type="Gene3D" id="3.20.20.80">
    <property type="entry name" value="Glycosidases"/>
    <property type="match status" value="1"/>
</dbReference>
<feature type="signal peptide" evidence="5">
    <location>
        <begin position="1"/>
        <end position="23"/>
    </location>
</feature>
<dbReference type="InterPro" id="IPR015883">
    <property type="entry name" value="Glyco_hydro_20_cat"/>
</dbReference>
<keyword evidence="5" id="KW-0732">Signal</keyword>
<comment type="similarity">
    <text evidence="1">Belongs to the glycosyl hydrolase 20 family.</text>
</comment>
<evidence type="ECO:0000256" key="3">
    <source>
        <dbReference type="ARBA" id="ARBA00023295"/>
    </source>
</evidence>
<evidence type="ECO:0000313" key="8">
    <source>
        <dbReference type="Proteomes" id="UP000823896"/>
    </source>
</evidence>
<dbReference type="SUPFAM" id="SSF49785">
    <property type="entry name" value="Galactose-binding domain-like"/>
    <property type="match status" value="2"/>
</dbReference>
<dbReference type="InterPro" id="IPR029018">
    <property type="entry name" value="Hex-like_dom2"/>
</dbReference>